<evidence type="ECO:0000259" key="2">
    <source>
        <dbReference type="Pfam" id="PF14587"/>
    </source>
</evidence>
<keyword evidence="3" id="KW-0378">Hydrolase</keyword>
<dbReference type="GO" id="GO:0045493">
    <property type="term" value="P:xylan catabolic process"/>
    <property type="evidence" value="ECO:0007669"/>
    <property type="project" value="UniProtKB-KW"/>
</dbReference>
<keyword evidence="3" id="KW-0624">Polysaccharide degradation</keyword>
<dbReference type="OrthoDB" id="9806701at2"/>
<dbReference type="InterPro" id="IPR017853">
    <property type="entry name" value="GH"/>
</dbReference>
<dbReference type="PANTHER" id="PTHR42767:SF1">
    <property type="entry name" value="ENDO-BETA-1,6-GALACTANASE-LIKE DOMAIN-CONTAINING PROTEIN"/>
    <property type="match status" value="1"/>
</dbReference>
<keyword evidence="3" id="KW-0858">Xylan degradation</keyword>
<accession>A0A4R0NDP0</accession>
<dbReference type="AlphaFoldDB" id="A0A4R0NDP0"/>
<dbReference type="RefSeq" id="WP_131597905.1">
    <property type="nucleotide sequence ID" value="NZ_SJSL01000009.1"/>
</dbReference>
<evidence type="ECO:0000313" key="3">
    <source>
        <dbReference type="EMBL" id="TCC97383.1"/>
    </source>
</evidence>
<evidence type="ECO:0000313" key="4">
    <source>
        <dbReference type="Proteomes" id="UP000293347"/>
    </source>
</evidence>
<proteinExistence type="predicted"/>
<organism evidence="3 4">
    <name type="scientific">Pedobacter psychroterrae</name>
    <dbReference type="NCBI Taxonomy" id="2530453"/>
    <lineage>
        <taxon>Bacteria</taxon>
        <taxon>Pseudomonadati</taxon>
        <taxon>Bacteroidota</taxon>
        <taxon>Sphingobacteriia</taxon>
        <taxon>Sphingobacteriales</taxon>
        <taxon>Sphingobacteriaceae</taxon>
        <taxon>Pedobacter</taxon>
    </lineage>
</organism>
<keyword evidence="4" id="KW-1185">Reference proteome</keyword>
<dbReference type="Gene3D" id="2.60.40.1180">
    <property type="entry name" value="Golgi alpha-mannosidase II"/>
    <property type="match status" value="1"/>
</dbReference>
<gene>
    <name evidence="3" type="ORF">EZ437_20055</name>
</gene>
<dbReference type="EMBL" id="SJSL01000009">
    <property type="protein sequence ID" value="TCC97383.1"/>
    <property type="molecule type" value="Genomic_DNA"/>
</dbReference>
<dbReference type="SUPFAM" id="SSF51445">
    <property type="entry name" value="(Trans)glycosidases"/>
    <property type="match status" value="1"/>
</dbReference>
<reference evidence="3 4" key="1">
    <citation type="submission" date="2019-02" db="EMBL/GenBank/DDBJ databases">
        <title>Pedobacter sp. RP-1-14 sp. nov., isolated from Arctic soil.</title>
        <authorList>
            <person name="Dahal R.H."/>
        </authorList>
    </citation>
    <scope>NUCLEOTIDE SEQUENCE [LARGE SCALE GENOMIC DNA]</scope>
    <source>
        <strain evidence="3 4">RP-1-14</strain>
    </source>
</reference>
<feature type="domain" description="Endo-beta-1,6-galactanase-like" evidence="2">
    <location>
        <begin position="26"/>
        <end position="383"/>
    </location>
</feature>
<keyword evidence="1" id="KW-0732">Signal</keyword>
<comment type="caution">
    <text evidence="3">The sequence shown here is derived from an EMBL/GenBank/DDBJ whole genome shotgun (WGS) entry which is preliminary data.</text>
</comment>
<evidence type="ECO:0000256" key="1">
    <source>
        <dbReference type="SAM" id="SignalP"/>
    </source>
</evidence>
<dbReference type="GO" id="GO:0004553">
    <property type="term" value="F:hydrolase activity, hydrolyzing O-glycosyl compounds"/>
    <property type="evidence" value="ECO:0007669"/>
    <property type="project" value="InterPro"/>
</dbReference>
<name>A0A4R0NDP0_9SPHI</name>
<dbReference type="Proteomes" id="UP000293347">
    <property type="component" value="Unassembled WGS sequence"/>
</dbReference>
<dbReference type="Gene3D" id="3.20.20.80">
    <property type="entry name" value="Glycosidases"/>
    <property type="match status" value="1"/>
</dbReference>
<dbReference type="Pfam" id="PF14587">
    <property type="entry name" value="Glyco_hydr_30_2"/>
    <property type="match status" value="1"/>
</dbReference>
<dbReference type="PANTHER" id="PTHR42767">
    <property type="entry name" value="ENDO-BETA-1,6-GALACTANASE"/>
    <property type="match status" value="1"/>
</dbReference>
<dbReference type="InterPro" id="IPR013780">
    <property type="entry name" value="Glyco_hydro_b"/>
</dbReference>
<protein>
    <submittedName>
        <fullName evidence="3">Xylanase</fullName>
    </submittedName>
</protein>
<dbReference type="InterPro" id="IPR039514">
    <property type="entry name" value="6GAL-like"/>
</dbReference>
<keyword evidence="3" id="KW-0119">Carbohydrate metabolism</keyword>
<dbReference type="InterPro" id="IPR039743">
    <property type="entry name" value="6GAL/EXGAL"/>
</dbReference>
<dbReference type="SUPFAM" id="SSF51011">
    <property type="entry name" value="Glycosyl hydrolase domain"/>
    <property type="match status" value="1"/>
</dbReference>
<feature type="chain" id="PRO_5020942642" evidence="1">
    <location>
        <begin position="21"/>
        <end position="502"/>
    </location>
</feature>
<feature type="signal peptide" evidence="1">
    <location>
        <begin position="1"/>
        <end position="20"/>
    </location>
</feature>
<sequence length="502" mass="56469">MFKSFKALTLLLLTVFYTTAQEKPTVKVTIDEFHPVQTIESFGASDAWGCQFAGKWPDEKRNRMAELLFSNESTKDGQPLGIGLNFWRFSIGAGSAEQGPASTIRDEWKRQASFLGLDGKYNWTAMPGQVWFLQAAKKYGVKDFLGFVNSPHVSFTLNERAYSSAGECNLDFSKLDLFTDDIVNTVKGVKKLTGIEFKYLSPVNEPQWKWADPKQEGCPYTNEELARLARNLSEKLIASKLLTKIQVGDAGQLDYLYGQGKSKGHQVNAFFHPDSKEYLGGLANVDRSISGHSYFTTSPEKKAVDIRKKVAEEVAKIKDLRYWMSEYCVLGDDSLKGPGRDLGMETALFIAKLIHHDLSISNATSWQWWLAISPGDYKDGLIYIDRNKEDGKVYDSKLLWAMGNYSRFIKPGSRRLPVTMTGSDGNRLHISSYQTGSKLVTVVVNRTKEDVNIDLLTNKSRYNAAEIHVTSEQYSLFPVQKYNRQTGITIPAQSVTTIISQR</sequence>
<keyword evidence="3" id="KW-0326">Glycosidase</keyword>